<evidence type="ECO:0000256" key="1">
    <source>
        <dbReference type="SAM" id="MobiDB-lite"/>
    </source>
</evidence>
<gene>
    <name evidence="3" type="ORF">AL0462_1109</name>
</gene>
<sequence>MAGRKAPRPLPRPVRWLAMFLALVFVVSLGMVVNHESSKATGGASDASSSTPAKSPKRKKTAKTGGYGGLKAAGIPTPGDWSRQRVLSIVKEQQGDERKVSMKPVGGKGGPVDVALDTVDRILDPTPSDEEWNDTMQQLFQPDIAGQSHGPSNMARYWWSQRRLNPDLLCTGRQSDNLIIQSYDCSTDRTYQGDADGIVKDTQSWMQGSDRVFFDIPGSIGSSIASSTDPQSVISQYYDAVAIPMDDGMWYVTVACPAAADHPFMDENGDETGYASIDDVPAGTRVWFAGGSVGVGTNQRPCRPVEITVGGQRPFWYIGADGSD</sequence>
<proteinExistence type="predicted"/>
<evidence type="ECO:0000313" key="4">
    <source>
        <dbReference type="Proteomes" id="UP000193905"/>
    </source>
</evidence>
<feature type="transmembrane region" description="Helical" evidence="2">
    <location>
        <begin position="14"/>
        <end position="33"/>
    </location>
</feature>
<keyword evidence="2" id="KW-0812">Transmembrane</keyword>
<dbReference type="Proteomes" id="UP000193905">
    <property type="component" value="Unassembled WGS sequence"/>
</dbReference>
<feature type="region of interest" description="Disordered" evidence="1">
    <location>
        <begin position="92"/>
        <end position="113"/>
    </location>
</feature>
<reference evidence="3 4" key="1">
    <citation type="journal article" date="2016" name="Sci. Rep.">
        <title>Evaluation of genetic diversity among strains of the human gut commensal Bifidobacterium adolescentis.</title>
        <authorList>
            <person name="Duranti S."/>
            <person name="Milani C."/>
            <person name="Lugli G.A."/>
            <person name="Mancabelli L."/>
            <person name="Turroni F."/>
            <person name="Ferrario C."/>
            <person name="Mangifesta M."/>
            <person name="Viappiani A."/>
            <person name="Sanchez B."/>
            <person name="Margolles A."/>
            <person name="van Sinderen D."/>
            <person name="Ventura M."/>
        </authorList>
    </citation>
    <scope>NUCLEOTIDE SEQUENCE [LARGE SCALE GENOMIC DNA]</scope>
    <source>
        <strain evidence="3 4">AL46-2</strain>
    </source>
</reference>
<evidence type="ECO:0000313" key="3">
    <source>
        <dbReference type="EMBL" id="OSG96614.1"/>
    </source>
</evidence>
<dbReference type="AlphaFoldDB" id="A0A1X2ZQG7"/>
<feature type="compositionally biased region" description="Low complexity" evidence="1">
    <location>
        <begin position="39"/>
        <end position="53"/>
    </location>
</feature>
<keyword evidence="2" id="KW-1133">Transmembrane helix</keyword>
<name>A0A1X2ZQG7_BIFAD</name>
<keyword evidence="2" id="KW-0472">Membrane</keyword>
<organism evidence="3 4">
    <name type="scientific">Bifidobacterium adolescentis</name>
    <dbReference type="NCBI Taxonomy" id="1680"/>
    <lineage>
        <taxon>Bacteria</taxon>
        <taxon>Bacillati</taxon>
        <taxon>Actinomycetota</taxon>
        <taxon>Actinomycetes</taxon>
        <taxon>Bifidobacteriales</taxon>
        <taxon>Bifidobacteriaceae</taxon>
        <taxon>Bifidobacterium</taxon>
    </lineage>
</organism>
<dbReference type="EMBL" id="LNKH01000007">
    <property type="protein sequence ID" value="OSG96614.1"/>
    <property type="molecule type" value="Genomic_DNA"/>
</dbReference>
<protein>
    <submittedName>
        <fullName evidence="3">Uncharacterized protein</fullName>
    </submittedName>
</protein>
<feature type="region of interest" description="Disordered" evidence="1">
    <location>
        <begin position="37"/>
        <end position="79"/>
    </location>
</feature>
<dbReference type="RefSeq" id="WP_236836316.1">
    <property type="nucleotide sequence ID" value="NZ_LNKH01000007.1"/>
</dbReference>
<comment type="caution">
    <text evidence="3">The sequence shown here is derived from an EMBL/GenBank/DDBJ whole genome shotgun (WGS) entry which is preliminary data.</text>
</comment>
<accession>A0A1X2ZQG7</accession>
<evidence type="ECO:0000256" key="2">
    <source>
        <dbReference type="SAM" id="Phobius"/>
    </source>
</evidence>